<dbReference type="Proteomes" id="UP000608450">
    <property type="component" value="Unassembled WGS sequence"/>
</dbReference>
<accession>A0ABS0KKE7</accession>
<dbReference type="InterPro" id="IPR001650">
    <property type="entry name" value="Helicase_C-like"/>
</dbReference>
<evidence type="ECO:0000256" key="3">
    <source>
        <dbReference type="ARBA" id="ARBA00022806"/>
    </source>
</evidence>
<evidence type="ECO:0000256" key="4">
    <source>
        <dbReference type="ARBA" id="ARBA00022840"/>
    </source>
</evidence>
<keyword evidence="4" id="KW-0067">ATP-binding</keyword>
<dbReference type="EMBL" id="JADTFC010000028">
    <property type="protein sequence ID" value="MBG6288399.1"/>
    <property type="molecule type" value="Genomic_DNA"/>
</dbReference>
<gene>
    <name evidence="7" type="ORF">I5I61_13170</name>
</gene>
<reference evidence="7 8" key="1">
    <citation type="submission" date="2020-11" db="EMBL/GenBank/DDBJ databases">
        <title>Enhanced detection system for hospital associated transmission using whole genome sequencing surveillance.</title>
        <authorList>
            <person name="Harrison L.H."/>
            <person name="Van Tyne D."/>
            <person name="Marsh J.W."/>
            <person name="Griffith M.P."/>
            <person name="Snyder D.J."/>
            <person name="Cooper V.S."/>
            <person name="Mustapha M."/>
        </authorList>
    </citation>
    <scope>NUCLEOTIDE SEQUENCE [LARGE SCALE GENOMIC DNA]</scope>
    <source>
        <strain evidence="7 8">PSA00705</strain>
    </source>
</reference>
<keyword evidence="3 7" id="KW-0347">Helicase</keyword>
<evidence type="ECO:0000256" key="2">
    <source>
        <dbReference type="ARBA" id="ARBA00022801"/>
    </source>
</evidence>
<dbReference type="SMART" id="SM00490">
    <property type="entry name" value="HELICc"/>
    <property type="match status" value="1"/>
</dbReference>
<evidence type="ECO:0000313" key="7">
    <source>
        <dbReference type="EMBL" id="MBG6288399.1"/>
    </source>
</evidence>
<dbReference type="Gene3D" id="3.40.50.300">
    <property type="entry name" value="P-loop containing nucleotide triphosphate hydrolases"/>
    <property type="match status" value="2"/>
</dbReference>
<keyword evidence="1" id="KW-0547">Nucleotide-binding</keyword>
<evidence type="ECO:0000313" key="8">
    <source>
        <dbReference type="Proteomes" id="UP000608450"/>
    </source>
</evidence>
<keyword evidence="8" id="KW-1185">Reference proteome</keyword>
<dbReference type="Pfam" id="PF00270">
    <property type="entry name" value="DEAD"/>
    <property type="match status" value="1"/>
</dbReference>
<dbReference type="RefSeq" id="WP_196912758.1">
    <property type="nucleotide sequence ID" value="NZ_JADTFC010000028.1"/>
</dbReference>
<comment type="caution">
    <text evidence="7">The sequence shown here is derived from an EMBL/GenBank/DDBJ whole genome shotgun (WGS) entry which is preliminary data.</text>
</comment>
<organism evidence="7 8">
    <name type="scientific">Pseudomonas nitroreducens</name>
    <dbReference type="NCBI Taxonomy" id="46680"/>
    <lineage>
        <taxon>Bacteria</taxon>
        <taxon>Pseudomonadati</taxon>
        <taxon>Pseudomonadota</taxon>
        <taxon>Gammaproteobacteria</taxon>
        <taxon>Pseudomonadales</taxon>
        <taxon>Pseudomonadaceae</taxon>
        <taxon>Pseudomonas</taxon>
    </lineage>
</organism>
<evidence type="ECO:0000259" key="6">
    <source>
        <dbReference type="SMART" id="SM00490"/>
    </source>
</evidence>
<dbReference type="GO" id="GO:0004386">
    <property type="term" value="F:helicase activity"/>
    <property type="evidence" value="ECO:0007669"/>
    <property type="project" value="UniProtKB-KW"/>
</dbReference>
<dbReference type="PANTHER" id="PTHR47961">
    <property type="entry name" value="DNA POLYMERASE THETA, PUTATIVE (AFU_ORTHOLOGUE AFUA_1G05260)-RELATED"/>
    <property type="match status" value="1"/>
</dbReference>
<name>A0ABS0KKE7_PSENT</name>
<evidence type="ECO:0000259" key="5">
    <source>
        <dbReference type="SMART" id="SM00487"/>
    </source>
</evidence>
<protein>
    <submittedName>
        <fullName evidence="7">DEAD/DEAH box helicase</fullName>
    </submittedName>
</protein>
<feature type="domain" description="Helicase C-terminal" evidence="6">
    <location>
        <begin position="357"/>
        <end position="438"/>
    </location>
</feature>
<sequence length="769" mass="87944">MLANIIEGAGLESIVKKALYEIHRNGPVDAKIFEQLAYIKRFHSGFFEKYEGRFLSAMGLFYKTKEPASVFEEVYEIYAEAISDAVGKRFTPMQASAYNGVMDNKFFSFSAPTSAGKSFLFRELIEKTKGDIVIVVPSRALIAEYYEEVIGLVGKDVLVLQFIDDVNREKARRRVFIVTPERGGEIFKYKDVFNVELFLLDEAQISEEPVRGLTFDSFVRRADRFFPKSKKVFAHPFIENPEAQLDKHDFKADGAAANYNLFTVGKMFLYAAEAEFKFFSPNVECEDVDANEDLPLAVLQQGGTLLIYMSKAKIYSGDYLEEFDRYVSSCTVLENERAVSLIEELRVFIGAGGRDSEKYSMLIDLMKRGIVIHHGSIPLRARLLIEKFIKSGFARICFSTSTLSQGVNMPFDVVWIDNFRDMRPLVLKNLIGRAGRTTARKGVLDYGYTIVNKRNLKTFRNRFSELVTINSDSSLDKPLDEVDEDLKDLVEAVKNESYDDELHLTESQVERIKDADVDDDIKLILDSLYVDGALITAEEYYQLGAKRDKLKKALKNVYVQHLRRKILTRGEVSILSAAIPILLWHVQGKSFSEIVSLRFAFLTELTARRKLVRRLRNGELTKEGYEAELDLIFIRYSPIPTSIPDRFAKTAGLYPKETPVRFADYDLVVYDTYDYLDKVVGLSLVDPLCAAFSIYFEKTQDARAVSFKNYIKFGTNDELDIWLLRYGFSFEDIEWLRGYVVSADQDRLRFKEEIGSISAGNYALVERFI</sequence>
<dbReference type="InterPro" id="IPR011545">
    <property type="entry name" value="DEAD/DEAH_box_helicase_dom"/>
</dbReference>
<dbReference type="InterPro" id="IPR027417">
    <property type="entry name" value="P-loop_NTPase"/>
</dbReference>
<dbReference type="InterPro" id="IPR014001">
    <property type="entry name" value="Helicase_ATP-bd"/>
</dbReference>
<proteinExistence type="predicted"/>
<dbReference type="PANTHER" id="PTHR47961:SF6">
    <property type="entry name" value="DNA-DIRECTED DNA POLYMERASE"/>
    <property type="match status" value="1"/>
</dbReference>
<evidence type="ECO:0000256" key="1">
    <source>
        <dbReference type="ARBA" id="ARBA00022741"/>
    </source>
</evidence>
<dbReference type="InterPro" id="IPR050474">
    <property type="entry name" value="Hel308_SKI2-like"/>
</dbReference>
<dbReference type="SUPFAM" id="SSF52540">
    <property type="entry name" value="P-loop containing nucleoside triphosphate hydrolases"/>
    <property type="match status" value="1"/>
</dbReference>
<feature type="domain" description="Helicase ATP-binding" evidence="5">
    <location>
        <begin position="86"/>
        <end position="279"/>
    </location>
</feature>
<keyword evidence="2" id="KW-0378">Hydrolase</keyword>
<dbReference type="SMART" id="SM00487">
    <property type="entry name" value="DEXDc"/>
    <property type="match status" value="1"/>
</dbReference>